<keyword evidence="3" id="KW-1185">Reference proteome</keyword>
<evidence type="ECO:0000313" key="2">
    <source>
        <dbReference type="EMBL" id="VEJ22240.1"/>
    </source>
</evidence>
<evidence type="ECO:0000256" key="1">
    <source>
        <dbReference type="SAM" id="Phobius"/>
    </source>
</evidence>
<sequence length="94" mass="10487">MPTPYLLTPHPYRNLALFTAVVGTLLLWRYAQAQGMAAFAAVVFLFAGALVAIVAVILALRQRDSGMVIQNLLLMLWQIGFPLEWMAKLYHQAV</sequence>
<dbReference type="RefSeq" id="WP_126305127.1">
    <property type="nucleotide sequence ID" value="NZ_LR134516.1"/>
</dbReference>
<feature type="transmembrane region" description="Helical" evidence="1">
    <location>
        <begin position="12"/>
        <end position="31"/>
    </location>
</feature>
<reference evidence="2 3" key="1">
    <citation type="submission" date="2018-12" db="EMBL/GenBank/DDBJ databases">
        <authorList>
            <consortium name="Pathogen Informatics"/>
        </authorList>
    </citation>
    <scope>NUCLEOTIDE SEQUENCE [LARGE SCALE GENOMIC DNA]</scope>
    <source>
        <strain evidence="2 3">NCTC12227</strain>
    </source>
</reference>
<organism evidence="2 3">
    <name type="scientific">Neisseria animaloris</name>
    <dbReference type="NCBI Taxonomy" id="326522"/>
    <lineage>
        <taxon>Bacteria</taxon>
        <taxon>Pseudomonadati</taxon>
        <taxon>Pseudomonadota</taxon>
        <taxon>Betaproteobacteria</taxon>
        <taxon>Neisseriales</taxon>
        <taxon>Neisseriaceae</taxon>
        <taxon>Neisseria</taxon>
    </lineage>
</organism>
<dbReference type="Proteomes" id="UP000268229">
    <property type="component" value="Chromosome"/>
</dbReference>
<dbReference type="OrthoDB" id="8607270at2"/>
<gene>
    <name evidence="2" type="ORF">NCTC12227_02026</name>
</gene>
<dbReference type="EMBL" id="LR134516">
    <property type="protein sequence ID" value="VEJ22240.1"/>
    <property type="molecule type" value="Genomic_DNA"/>
</dbReference>
<dbReference type="AlphaFoldDB" id="A0A448UEC2"/>
<keyword evidence="1" id="KW-1133">Transmembrane helix</keyword>
<proteinExistence type="predicted"/>
<protein>
    <recommendedName>
        <fullName evidence="4">Integral membrane protein</fullName>
    </recommendedName>
</protein>
<accession>A0A448UEC2</accession>
<evidence type="ECO:0008006" key="4">
    <source>
        <dbReference type="Google" id="ProtNLM"/>
    </source>
</evidence>
<name>A0A448UEC2_9NEIS</name>
<dbReference type="STRING" id="326522.BWD08_04655"/>
<dbReference type="KEGG" id="nani:NCTC12227_02026"/>
<feature type="transmembrane region" description="Helical" evidence="1">
    <location>
        <begin position="37"/>
        <end position="60"/>
    </location>
</feature>
<keyword evidence="1" id="KW-0812">Transmembrane</keyword>
<evidence type="ECO:0000313" key="3">
    <source>
        <dbReference type="Proteomes" id="UP000268229"/>
    </source>
</evidence>
<keyword evidence="1" id="KW-0472">Membrane</keyword>